<keyword evidence="4 12" id="KW-0548">Nucleotidyltransferase</keyword>
<keyword evidence="9" id="KW-0460">Magnesium</keyword>
<reference evidence="15 16" key="1">
    <citation type="submission" date="2019-01" db="EMBL/GenBank/DDBJ databases">
        <authorList>
            <consortium name="Pathogen Informatics"/>
        </authorList>
    </citation>
    <scope>NUCLEOTIDE SEQUENCE [LARGE SCALE GENOMIC DNA]</scope>
    <source>
        <strain evidence="15 16">NCTC10166</strain>
    </source>
</reference>
<dbReference type="SUPFAM" id="SSF56731">
    <property type="entry name" value="DNA primase core"/>
    <property type="match status" value="1"/>
</dbReference>
<comment type="cofactor">
    <cofactor evidence="12">
        <name>Zn(2+)</name>
        <dbReference type="ChEBI" id="CHEBI:29105"/>
    </cofactor>
    <text evidence="12">Binds 1 zinc ion per monomer.</text>
</comment>
<dbReference type="GO" id="GO:1990077">
    <property type="term" value="C:primosome complex"/>
    <property type="evidence" value="ECO:0007669"/>
    <property type="project" value="UniProtKB-KW"/>
</dbReference>
<comment type="function">
    <text evidence="12">RNA polymerase that catalyzes the synthesis of short RNA molecules used as primers for DNA polymerase during DNA replication.</text>
</comment>
<evidence type="ECO:0000256" key="2">
    <source>
        <dbReference type="ARBA" id="ARBA00022515"/>
    </source>
</evidence>
<dbReference type="GO" id="GO:0003899">
    <property type="term" value="F:DNA-directed RNA polymerase activity"/>
    <property type="evidence" value="ECO:0007669"/>
    <property type="project" value="UniProtKB-UniRule"/>
</dbReference>
<comment type="domain">
    <text evidence="12">Contains an N-terminal zinc-binding domain, a central core domain that contains the primase activity, and a C-terminal DnaB-binding domain.</text>
</comment>
<feature type="domain" description="Toprim" evidence="14">
    <location>
        <begin position="257"/>
        <end position="336"/>
    </location>
</feature>
<keyword evidence="7 12" id="KW-0863">Zinc-finger</keyword>
<dbReference type="GO" id="GO:0000428">
    <property type="term" value="C:DNA-directed RNA polymerase complex"/>
    <property type="evidence" value="ECO:0007669"/>
    <property type="project" value="UniProtKB-KW"/>
</dbReference>
<comment type="catalytic activity">
    <reaction evidence="12">
        <text>ssDNA + n NTP = ssDNA/pppN(pN)n-1 hybrid + (n-1) diphosphate.</text>
        <dbReference type="EC" id="2.7.7.101"/>
    </reaction>
</comment>
<dbReference type="InterPro" id="IPR002694">
    <property type="entry name" value="Znf_CHC2"/>
</dbReference>
<evidence type="ECO:0000256" key="3">
    <source>
        <dbReference type="ARBA" id="ARBA00022679"/>
    </source>
</evidence>
<dbReference type="GO" id="GO:0003677">
    <property type="term" value="F:DNA binding"/>
    <property type="evidence" value="ECO:0007669"/>
    <property type="project" value="UniProtKB-KW"/>
</dbReference>
<evidence type="ECO:0000256" key="11">
    <source>
        <dbReference type="ARBA" id="ARBA00023163"/>
    </source>
</evidence>
<evidence type="ECO:0000256" key="4">
    <source>
        <dbReference type="ARBA" id="ARBA00022695"/>
    </source>
</evidence>
<dbReference type="Proteomes" id="UP000289440">
    <property type="component" value="Chromosome"/>
</dbReference>
<comment type="subunit">
    <text evidence="12">Monomer. Interacts with DnaB.</text>
</comment>
<evidence type="ECO:0000313" key="16">
    <source>
        <dbReference type="Proteomes" id="UP000289440"/>
    </source>
</evidence>
<dbReference type="EC" id="2.7.7.101" evidence="12"/>
<dbReference type="Gene3D" id="3.90.580.10">
    <property type="entry name" value="Zinc finger, CHC2-type domain"/>
    <property type="match status" value="1"/>
</dbReference>
<keyword evidence="8 12" id="KW-0862">Zinc</keyword>
<evidence type="ECO:0000313" key="15">
    <source>
        <dbReference type="EMBL" id="VEU59204.1"/>
    </source>
</evidence>
<dbReference type="PANTHER" id="PTHR30313:SF2">
    <property type="entry name" value="DNA PRIMASE"/>
    <property type="match status" value="1"/>
</dbReference>
<dbReference type="HAMAP" id="MF_00974">
    <property type="entry name" value="DNA_primase_DnaG"/>
    <property type="match status" value="1"/>
</dbReference>
<dbReference type="InterPro" id="IPR006171">
    <property type="entry name" value="TOPRIM_dom"/>
</dbReference>
<evidence type="ECO:0000256" key="9">
    <source>
        <dbReference type="ARBA" id="ARBA00022842"/>
    </source>
</evidence>
<proteinExistence type="inferred from homology"/>
<dbReference type="Pfam" id="PF13662">
    <property type="entry name" value="Toprim_4"/>
    <property type="match status" value="1"/>
</dbReference>
<keyword evidence="10 12" id="KW-0238">DNA-binding</keyword>
<keyword evidence="5 12" id="KW-0235">DNA replication</keyword>
<sequence length="580" mass="67703">MSQNITKVINETLDIATVISSFISIHKKGNNYITICPFHGDRNPSLVISPQKRIFKCFSCNESGGIIDFVMKFNKINFVSAINLLNEKFSLNLDLKYYDNNEKNTKYSELEKEIINTNSLATILFKVNLKTEINNNVLLKNFFYERKMTEEIIQKFDIGYASDNEKFKNFLINVKKIPKDILINSSILTESENSFFINRIIFPIKNEFNDIVGFSGRIIQKNDNVPKYLNTPQNNLFSKSKILFNYYEANNNLNEKNEIIICEGFMDVIALYKSGIKNVVALMGTSLSQYHIPLLKNKKVVLWLDGDKAGKLATKKSILILLKNKIKVEIINNTTSLDPDEILNLNGKEVLVQMINQRITAFDFVYKELSFDLIPDNFLSTTSFVKEFLSYLIYASDQEKSFFINKCVSEHKIPSNFFNSINIDNSQKTSDKVVKKKFLKQKNEIFANHLKEMVTSILLIPEIGQKYLRDQELVFLDQKIKKMINEFLKIPDINKRKELLEKNHFFSDNNPKKINDWKSIKKRNNEFYFNNFKVNIFNKIKELENEKANAKSEKEVLEIKQKINSIYNLWINFLLNNRKK</sequence>
<dbReference type="InterPro" id="IPR034151">
    <property type="entry name" value="TOPRIM_DnaG_bac"/>
</dbReference>
<keyword evidence="6 12" id="KW-0479">Metal-binding</keyword>
<evidence type="ECO:0000256" key="5">
    <source>
        <dbReference type="ARBA" id="ARBA00022705"/>
    </source>
</evidence>
<dbReference type="SMART" id="SM00493">
    <property type="entry name" value="TOPRIM"/>
    <property type="match status" value="1"/>
</dbReference>
<dbReference type="KEGG" id="mnu:NCTC10166_00163"/>
<keyword evidence="13" id="KW-0175">Coiled coil</keyword>
<evidence type="ECO:0000256" key="8">
    <source>
        <dbReference type="ARBA" id="ARBA00022833"/>
    </source>
</evidence>
<comment type="similarity">
    <text evidence="12">Belongs to the DnaG primase family.</text>
</comment>
<evidence type="ECO:0000256" key="6">
    <source>
        <dbReference type="ARBA" id="ARBA00022723"/>
    </source>
</evidence>
<dbReference type="Gene3D" id="3.40.1360.10">
    <property type="match status" value="1"/>
</dbReference>
<evidence type="ECO:0000256" key="1">
    <source>
        <dbReference type="ARBA" id="ARBA00022478"/>
    </source>
</evidence>
<evidence type="ECO:0000256" key="12">
    <source>
        <dbReference type="HAMAP-Rule" id="MF_00974"/>
    </source>
</evidence>
<keyword evidence="1 12" id="KW-0240">DNA-directed RNA polymerase</keyword>
<accession>A0A449A4R5</accession>
<evidence type="ECO:0000259" key="14">
    <source>
        <dbReference type="PROSITE" id="PS50880"/>
    </source>
</evidence>
<keyword evidence="11 12" id="KW-0804">Transcription</keyword>
<dbReference type="RefSeq" id="WP_129719608.1">
    <property type="nucleotide sequence ID" value="NZ_LR214951.1"/>
</dbReference>
<keyword evidence="16" id="KW-1185">Reference proteome</keyword>
<dbReference type="Gene3D" id="3.90.980.10">
    <property type="entry name" value="DNA primase, catalytic core, N-terminal domain"/>
    <property type="match status" value="1"/>
</dbReference>
<evidence type="ECO:0000256" key="7">
    <source>
        <dbReference type="ARBA" id="ARBA00022771"/>
    </source>
</evidence>
<dbReference type="InterPro" id="IPR037068">
    <property type="entry name" value="DNA_primase_core_N_sf"/>
</dbReference>
<dbReference type="CDD" id="cd03364">
    <property type="entry name" value="TOPRIM_DnaG_primases"/>
    <property type="match status" value="1"/>
</dbReference>
<protein>
    <recommendedName>
        <fullName evidence="12">DNA primase</fullName>
        <ecNumber evidence="12">2.7.7.101</ecNumber>
    </recommendedName>
</protein>
<feature type="coiled-coil region" evidence="13">
    <location>
        <begin position="533"/>
        <end position="560"/>
    </location>
</feature>
<dbReference type="SMART" id="SM00400">
    <property type="entry name" value="ZnF_CHCC"/>
    <property type="match status" value="1"/>
</dbReference>
<dbReference type="InterPro" id="IPR030846">
    <property type="entry name" value="DnaG_bac"/>
</dbReference>
<dbReference type="GO" id="GO:0005737">
    <property type="term" value="C:cytoplasm"/>
    <property type="evidence" value="ECO:0007669"/>
    <property type="project" value="TreeGrafter"/>
</dbReference>
<dbReference type="EMBL" id="LR214951">
    <property type="protein sequence ID" value="VEU59204.1"/>
    <property type="molecule type" value="Genomic_DNA"/>
</dbReference>
<dbReference type="AlphaFoldDB" id="A0A449A4R5"/>
<dbReference type="PROSITE" id="PS50880">
    <property type="entry name" value="TOPRIM"/>
    <property type="match status" value="1"/>
</dbReference>
<dbReference type="GO" id="GO:0008270">
    <property type="term" value="F:zinc ion binding"/>
    <property type="evidence" value="ECO:0007669"/>
    <property type="project" value="UniProtKB-UniRule"/>
</dbReference>
<dbReference type="InterPro" id="IPR036977">
    <property type="entry name" value="DNA_primase_Znf_CHC2"/>
</dbReference>
<dbReference type="Pfam" id="PF01807">
    <property type="entry name" value="Zn_ribbon_DnaG"/>
    <property type="match status" value="1"/>
</dbReference>
<dbReference type="PANTHER" id="PTHR30313">
    <property type="entry name" value="DNA PRIMASE"/>
    <property type="match status" value="1"/>
</dbReference>
<gene>
    <name evidence="15" type="primary">dnaG_1</name>
    <name evidence="12" type="synonym">dnaG</name>
    <name evidence="15" type="ORF">NCTC10166_00163</name>
</gene>
<feature type="zinc finger region" description="CHC2-type" evidence="12">
    <location>
        <begin position="36"/>
        <end position="60"/>
    </location>
</feature>
<organism evidence="15 16">
    <name type="scientific">Mesomycoplasma neurolyticum</name>
    <dbReference type="NCBI Taxonomy" id="2120"/>
    <lineage>
        <taxon>Bacteria</taxon>
        <taxon>Bacillati</taxon>
        <taxon>Mycoplasmatota</taxon>
        <taxon>Mycoplasmoidales</taxon>
        <taxon>Metamycoplasmataceae</taxon>
        <taxon>Mesomycoplasma</taxon>
    </lineage>
</organism>
<dbReference type="Pfam" id="PF08275">
    <property type="entry name" value="DNAG_N"/>
    <property type="match status" value="1"/>
</dbReference>
<dbReference type="InterPro" id="IPR050219">
    <property type="entry name" value="DnaG_primase"/>
</dbReference>
<keyword evidence="2 12" id="KW-0639">Primosome</keyword>
<dbReference type="GO" id="GO:0006269">
    <property type="term" value="P:DNA replication, synthesis of primer"/>
    <property type="evidence" value="ECO:0007669"/>
    <property type="project" value="UniProtKB-UniRule"/>
</dbReference>
<dbReference type="InterPro" id="IPR006295">
    <property type="entry name" value="DNA_primase_DnaG"/>
</dbReference>
<dbReference type="NCBIfam" id="TIGR01391">
    <property type="entry name" value="dnaG"/>
    <property type="match status" value="1"/>
</dbReference>
<evidence type="ECO:0000256" key="13">
    <source>
        <dbReference type="SAM" id="Coils"/>
    </source>
</evidence>
<keyword evidence="3 12" id="KW-0808">Transferase</keyword>
<dbReference type="SUPFAM" id="SSF57783">
    <property type="entry name" value="Zinc beta-ribbon"/>
    <property type="match status" value="1"/>
</dbReference>
<dbReference type="InterPro" id="IPR013264">
    <property type="entry name" value="DNAG_N"/>
</dbReference>
<evidence type="ECO:0000256" key="10">
    <source>
        <dbReference type="ARBA" id="ARBA00023125"/>
    </source>
</evidence>
<dbReference type="OrthoDB" id="9803773at2"/>
<name>A0A449A4R5_9BACT</name>